<evidence type="ECO:0000313" key="2">
    <source>
        <dbReference type="Proteomes" id="UP000664940"/>
    </source>
</evidence>
<sequence>MIIFIVLLLVGQEYISYLLCVFIFPRDVYIDLPDTENTNQHFMRQSTSSVRNKHAAFPQLLCPQHLGWDPTKQVQFGILIVTLPVSRFLLLLHGSSHSQDLGAPGVAILGLYPQFCLHLSIPFQGALPIPGLFFSLTFINNKEDKGRLTRVPIIYNNICDLSSLYHVPDILYIFSNSNKTTNHERGPRTQKESFLRSVMKDAGELGETRHGAGGPGGSSRWWEEHVKMCRNRVRH</sequence>
<evidence type="ECO:0000313" key="1">
    <source>
        <dbReference type="EMBL" id="KAF6074946.1"/>
    </source>
</evidence>
<dbReference type="AlphaFoldDB" id="A0A834DC02"/>
<gene>
    <name evidence="1" type="ORF">HJG60_009356</name>
</gene>
<dbReference type="Proteomes" id="UP000664940">
    <property type="component" value="Unassembled WGS sequence"/>
</dbReference>
<protein>
    <submittedName>
        <fullName evidence="1">Uncharacterized protein</fullName>
    </submittedName>
</protein>
<reference evidence="1 2" key="1">
    <citation type="journal article" date="2020" name="Nature">
        <title>Six reference-quality genomes reveal evolution of bat adaptations.</title>
        <authorList>
            <person name="Jebb D."/>
            <person name="Huang Z."/>
            <person name="Pippel M."/>
            <person name="Hughes G.M."/>
            <person name="Lavrichenko K."/>
            <person name="Devanna P."/>
            <person name="Winkler S."/>
            <person name="Jermiin L.S."/>
            <person name="Skirmuntt E.C."/>
            <person name="Katzourakis A."/>
            <person name="Burkitt-Gray L."/>
            <person name="Ray D.A."/>
            <person name="Sullivan K.A.M."/>
            <person name="Roscito J.G."/>
            <person name="Kirilenko B.M."/>
            <person name="Davalos L.M."/>
            <person name="Corthals A.P."/>
            <person name="Power M.L."/>
            <person name="Jones G."/>
            <person name="Ransome R.D."/>
            <person name="Dechmann D.K.N."/>
            <person name="Locatelli A.G."/>
            <person name="Puechmaille S.J."/>
            <person name="Fedrigo O."/>
            <person name="Jarvis E.D."/>
            <person name="Hiller M."/>
            <person name="Vernes S.C."/>
            <person name="Myers E.W."/>
            <person name="Teeling E.C."/>
        </authorList>
    </citation>
    <scope>NUCLEOTIDE SEQUENCE [LARGE SCALE GENOMIC DNA]</scope>
    <source>
        <strain evidence="1">Bat1K_MPI-CBG_1</strain>
    </source>
</reference>
<name>A0A834DC02_9CHIR</name>
<comment type="caution">
    <text evidence="1">The sequence shown here is derived from an EMBL/GenBank/DDBJ whole genome shotgun (WGS) entry which is preliminary data.</text>
</comment>
<proteinExistence type="predicted"/>
<dbReference type="EMBL" id="JABVXQ010000015">
    <property type="protein sequence ID" value="KAF6074946.1"/>
    <property type="molecule type" value="Genomic_DNA"/>
</dbReference>
<organism evidence="1 2">
    <name type="scientific">Phyllostomus discolor</name>
    <name type="common">pale spear-nosed bat</name>
    <dbReference type="NCBI Taxonomy" id="89673"/>
    <lineage>
        <taxon>Eukaryota</taxon>
        <taxon>Metazoa</taxon>
        <taxon>Chordata</taxon>
        <taxon>Craniata</taxon>
        <taxon>Vertebrata</taxon>
        <taxon>Euteleostomi</taxon>
        <taxon>Mammalia</taxon>
        <taxon>Eutheria</taxon>
        <taxon>Laurasiatheria</taxon>
        <taxon>Chiroptera</taxon>
        <taxon>Yangochiroptera</taxon>
        <taxon>Phyllostomidae</taxon>
        <taxon>Phyllostominae</taxon>
        <taxon>Phyllostomus</taxon>
    </lineage>
</organism>
<accession>A0A834DC02</accession>